<reference evidence="3 4" key="1">
    <citation type="submission" date="2021-07" db="EMBL/GenBank/DDBJ databases">
        <title>Genome data of Colletotrichum spaethianum.</title>
        <authorList>
            <person name="Utami Y.D."/>
            <person name="Hiruma K."/>
        </authorList>
    </citation>
    <scope>NUCLEOTIDE SEQUENCE [LARGE SCALE GENOMIC DNA]</scope>
    <source>
        <strain evidence="3 4">MAFF 242679</strain>
    </source>
</reference>
<evidence type="ECO:0000313" key="3">
    <source>
        <dbReference type="EMBL" id="GJC78424.1"/>
    </source>
</evidence>
<gene>
    <name evidence="3" type="ORF">ColLi_01262</name>
</gene>
<feature type="compositionally biased region" description="Basic and acidic residues" evidence="1">
    <location>
        <begin position="149"/>
        <end position="158"/>
    </location>
</feature>
<dbReference type="Gene3D" id="3.30.710.10">
    <property type="entry name" value="Potassium Channel Kv1.1, Chain A"/>
    <property type="match status" value="1"/>
</dbReference>
<feature type="region of interest" description="Disordered" evidence="1">
    <location>
        <begin position="86"/>
        <end position="158"/>
    </location>
</feature>
<comment type="caution">
    <text evidence="3">The sequence shown here is derived from an EMBL/GenBank/DDBJ whole genome shotgun (WGS) entry which is preliminary data.</text>
</comment>
<evidence type="ECO:0000259" key="2">
    <source>
        <dbReference type="PROSITE" id="PS50097"/>
    </source>
</evidence>
<sequence length="337" mass="38149">MSQKRKRDMDEILKSKHIKFVVGPEEEEYTVHLSSLAALSTQLKSLLNGLDGGEKKMVWKNVQPATFVNLMEYAYSRNYTAPTLFKPTEEEQVGNKRTNAIKTENDSSSGSSSSERDSDWLPPSRRNRFVSTGRALQGTKSSTSNLDRSVPEPEEHESLASWMVTVSQNQESRQHTSAQYKFCLEHFPLDVKNEELSASATSTGDWLADIKQQNRTGIKEVFLAHANLWLLADQYGIAELKDLCLYRLQQSLLHSPGSDEMLHAVLETIRVVYSAPWGWSGSALRTLLCHFCLTDMEWMMRHKDLGTLLKSVPGLSTDLFLEVPQDYWRELRDGGSA</sequence>
<accession>A0AA37GD01</accession>
<evidence type="ECO:0000256" key="1">
    <source>
        <dbReference type="SAM" id="MobiDB-lite"/>
    </source>
</evidence>
<dbReference type="PANTHER" id="PTHR47843">
    <property type="entry name" value="BTB DOMAIN-CONTAINING PROTEIN-RELATED"/>
    <property type="match status" value="1"/>
</dbReference>
<dbReference type="Proteomes" id="UP001055172">
    <property type="component" value="Unassembled WGS sequence"/>
</dbReference>
<dbReference type="PROSITE" id="PS50097">
    <property type="entry name" value="BTB"/>
    <property type="match status" value="1"/>
</dbReference>
<name>A0AA37GD01_9PEZI</name>
<dbReference type="EMBL" id="BPPX01000002">
    <property type="protein sequence ID" value="GJC78424.1"/>
    <property type="molecule type" value="Genomic_DNA"/>
</dbReference>
<dbReference type="SUPFAM" id="SSF54695">
    <property type="entry name" value="POZ domain"/>
    <property type="match status" value="1"/>
</dbReference>
<feature type="compositionally biased region" description="Polar residues" evidence="1">
    <location>
        <begin position="138"/>
        <end position="147"/>
    </location>
</feature>
<protein>
    <recommendedName>
        <fullName evidence="2">BTB domain-containing protein</fullName>
    </recommendedName>
</protein>
<feature type="domain" description="BTB" evidence="2">
    <location>
        <begin position="16"/>
        <end position="83"/>
    </location>
</feature>
<keyword evidence="4" id="KW-1185">Reference proteome</keyword>
<evidence type="ECO:0000313" key="4">
    <source>
        <dbReference type="Proteomes" id="UP001055172"/>
    </source>
</evidence>
<dbReference type="InterPro" id="IPR011333">
    <property type="entry name" value="SKP1/BTB/POZ_sf"/>
</dbReference>
<proteinExistence type="predicted"/>
<dbReference type="AlphaFoldDB" id="A0AA37GD01"/>
<organism evidence="3 4">
    <name type="scientific">Colletotrichum liriopes</name>
    <dbReference type="NCBI Taxonomy" id="708192"/>
    <lineage>
        <taxon>Eukaryota</taxon>
        <taxon>Fungi</taxon>
        <taxon>Dikarya</taxon>
        <taxon>Ascomycota</taxon>
        <taxon>Pezizomycotina</taxon>
        <taxon>Sordariomycetes</taxon>
        <taxon>Hypocreomycetidae</taxon>
        <taxon>Glomerellales</taxon>
        <taxon>Glomerellaceae</taxon>
        <taxon>Colletotrichum</taxon>
        <taxon>Colletotrichum spaethianum species complex</taxon>
    </lineage>
</organism>
<dbReference type="InterPro" id="IPR000210">
    <property type="entry name" value="BTB/POZ_dom"/>
</dbReference>